<reference evidence="1" key="1">
    <citation type="submission" date="2018-05" db="EMBL/GenBank/DDBJ databases">
        <title>Draft genome of Mucuna pruriens seed.</title>
        <authorList>
            <person name="Nnadi N.E."/>
            <person name="Vos R."/>
            <person name="Hasami M.H."/>
            <person name="Devisetty U.K."/>
            <person name="Aguiy J.C."/>
        </authorList>
    </citation>
    <scope>NUCLEOTIDE SEQUENCE [LARGE SCALE GENOMIC DNA]</scope>
    <source>
        <strain evidence="1">JCA_2017</strain>
    </source>
</reference>
<sequence length="126" mass="14241">MGVQPNELGFTLVDLDKVGYKEKPFVMASQAKQVCHVSNKRWEMNDPSQSISGVNMADSGSDEISSYFPKSKRMMKQMTRLEEQLAKLGGGLEIVRVDITSVHAKVEALNKKKEKSVRRNREKEEP</sequence>
<evidence type="ECO:0000313" key="1">
    <source>
        <dbReference type="EMBL" id="RDX72983.1"/>
    </source>
</evidence>
<dbReference type="AlphaFoldDB" id="A0A371F484"/>
<accession>A0A371F484</accession>
<feature type="non-terminal residue" evidence="1">
    <location>
        <position position="1"/>
    </location>
</feature>
<comment type="caution">
    <text evidence="1">The sequence shown here is derived from an EMBL/GenBank/DDBJ whole genome shotgun (WGS) entry which is preliminary data.</text>
</comment>
<evidence type="ECO:0000313" key="2">
    <source>
        <dbReference type="Proteomes" id="UP000257109"/>
    </source>
</evidence>
<protein>
    <submittedName>
        <fullName evidence="1">Uncharacterized protein</fullName>
    </submittedName>
</protein>
<dbReference type="Proteomes" id="UP000257109">
    <property type="component" value="Unassembled WGS sequence"/>
</dbReference>
<proteinExistence type="predicted"/>
<dbReference type="EMBL" id="QJKJ01010694">
    <property type="protein sequence ID" value="RDX72983.1"/>
    <property type="molecule type" value="Genomic_DNA"/>
</dbReference>
<organism evidence="1 2">
    <name type="scientific">Mucuna pruriens</name>
    <name type="common">Velvet bean</name>
    <name type="synonym">Dolichos pruriens</name>
    <dbReference type="NCBI Taxonomy" id="157652"/>
    <lineage>
        <taxon>Eukaryota</taxon>
        <taxon>Viridiplantae</taxon>
        <taxon>Streptophyta</taxon>
        <taxon>Embryophyta</taxon>
        <taxon>Tracheophyta</taxon>
        <taxon>Spermatophyta</taxon>
        <taxon>Magnoliopsida</taxon>
        <taxon>eudicotyledons</taxon>
        <taxon>Gunneridae</taxon>
        <taxon>Pentapetalae</taxon>
        <taxon>rosids</taxon>
        <taxon>fabids</taxon>
        <taxon>Fabales</taxon>
        <taxon>Fabaceae</taxon>
        <taxon>Papilionoideae</taxon>
        <taxon>50 kb inversion clade</taxon>
        <taxon>NPAAA clade</taxon>
        <taxon>indigoferoid/millettioid clade</taxon>
        <taxon>Phaseoleae</taxon>
        <taxon>Mucuna</taxon>
    </lineage>
</organism>
<gene>
    <name evidence="1" type="ORF">CR513_47465</name>
</gene>
<dbReference type="OrthoDB" id="1709318at2759"/>
<keyword evidence="2" id="KW-1185">Reference proteome</keyword>
<name>A0A371F484_MUCPR</name>